<proteinExistence type="predicted"/>
<organism evidence="2 3">
    <name type="scientific">Halioglobus maricola</name>
    <dbReference type="NCBI Taxonomy" id="2601894"/>
    <lineage>
        <taxon>Bacteria</taxon>
        <taxon>Pseudomonadati</taxon>
        <taxon>Pseudomonadota</taxon>
        <taxon>Gammaproteobacteria</taxon>
        <taxon>Cellvibrionales</taxon>
        <taxon>Halieaceae</taxon>
        <taxon>Halioglobus</taxon>
    </lineage>
</organism>
<accession>A0A5P9NFF7</accession>
<dbReference type="OrthoDB" id="5733485at2"/>
<keyword evidence="3" id="KW-1185">Reference proteome</keyword>
<dbReference type="KEGG" id="halc:EY643_01920"/>
<evidence type="ECO:0000256" key="1">
    <source>
        <dbReference type="SAM" id="SignalP"/>
    </source>
</evidence>
<reference evidence="2 3" key="1">
    <citation type="submission" date="2019-02" db="EMBL/GenBank/DDBJ databases">
        <authorList>
            <person name="Li S.-H."/>
        </authorList>
    </citation>
    <scope>NUCLEOTIDE SEQUENCE [LARGE SCALE GENOMIC DNA]</scope>
    <source>
        <strain evidence="2 3">IMCC14385</strain>
    </source>
</reference>
<keyword evidence="1" id="KW-0732">Signal</keyword>
<evidence type="ECO:0000313" key="3">
    <source>
        <dbReference type="Proteomes" id="UP000326287"/>
    </source>
</evidence>
<protein>
    <submittedName>
        <fullName evidence="2">Delta-aminolevulinic acid dehydratase</fullName>
    </submittedName>
</protein>
<dbReference type="RefSeq" id="WP_152660623.1">
    <property type="nucleotide sequence ID" value="NZ_CP036422.1"/>
</dbReference>
<feature type="chain" id="PRO_5024927704" evidence="1">
    <location>
        <begin position="21"/>
        <end position="203"/>
    </location>
</feature>
<sequence length="203" mass="22483">MIWRILLSVALALAPGVSHAECECLWQGSFDDVQAETDLVVAAEVIAIKGNSIDLDALQLLRGTLPPVELRVWLEYEEYCRPELGTFPLGSRWVMALDKIESKVSGGFNPNTPNYSYGRIDDYAISNCGGYWLKWEGDAVTGNLVDAPRWDHEPKMTPVLLELIAAYVAGDVSSDALLAASREDPALRELRLNTRAFLRGDEE</sequence>
<dbReference type="Proteomes" id="UP000326287">
    <property type="component" value="Chromosome"/>
</dbReference>
<name>A0A5P9NFF7_9GAMM</name>
<evidence type="ECO:0000313" key="2">
    <source>
        <dbReference type="EMBL" id="QFU74511.1"/>
    </source>
</evidence>
<dbReference type="AlphaFoldDB" id="A0A5P9NFF7"/>
<dbReference type="EMBL" id="CP036422">
    <property type="protein sequence ID" value="QFU74511.1"/>
    <property type="molecule type" value="Genomic_DNA"/>
</dbReference>
<feature type="signal peptide" evidence="1">
    <location>
        <begin position="1"/>
        <end position="20"/>
    </location>
</feature>
<gene>
    <name evidence="2" type="ORF">EY643_01920</name>
</gene>